<dbReference type="AlphaFoldDB" id="A0A1B1BA06"/>
<dbReference type="Proteomes" id="UP001519309">
    <property type="component" value="Unassembled WGS sequence"/>
</dbReference>
<reference evidence="1 3" key="1">
    <citation type="submission" date="2016-06" db="EMBL/GenBank/DDBJ databases">
        <title>Complete genome sequence of Streptomyces griseochromogenes ATCC 14511, the Blasticidin S producer.</title>
        <authorList>
            <person name="Wu L."/>
        </authorList>
    </citation>
    <scope>NUCLEOTIDE SEQUENCE [LARGE SCALE GENOMIC DNA]</scope>
    <source>
        <strain evidence="1 3">ATCC 14511</strain>
    </source>
</reference>
<dbReference type="Proteomes" id="UP000092659">
    <property type="component" value="Chromosome"/>
</dbReference>
<dbReference type="KEGG" id="sgs:AVL59_44085"/>
<dbReference type="EMBL" id="CP016279">
    <property type="protein sequence ID" value="ANP55656.1"/>
    <property type="molecule type" value="Genomic_DNA"/>
</dbReference>
<dbReference type="EMBL" id="JAGGLP010000012">
    <property type="protein sequence ID" value="MBP2052718.1"/>
    <property type="molecule type" value="Genomic_DNA"/>
</dbReference>
<evidence type="ECO:0000313" key="1">
    <source>
        <dbReference type="EMBL" id="ANP55656.1"/>
    </source>
</evidence>
<dbReference type="OrthoDB" id="4238968at2"/>
<name>A0A1B1BA06_9ACTN</name>
<evidence type="ECO:0000313" key="3">
    <source>
        <dbReference type="Proteomes" id="UP000092659"/>
    </source>
</evidence>
<keyword evidence="4" id="KW-1185">Reference proteome</keyword>
<reference evidence="2 4" key="2">
    <citation type="submission" date="2021-03" db="EMBL/GenBank/DDBJ databases">
        <title>Genomic Encyclopedia of Type Strains, Phase IV (KMG-IV): sequencing the most valuable type-strain genomes for metagenomic binning, comparative biology and taxonomic classification.</title>
        <authorList>
            <person name="Goeker M."/>
        </authorList>
    </citation>
    <scope>NUCLEOTIDE SEQUENCE [LARGE SCALE GENOMIC DNA]</scope>
    <source>
        <strain evidence="2 4">DSM 40499</strain>
    </source>
</reference>
<sequence>MPGGSTVSFSAIVDDGVWTLNRAGGKPEKGTWSLQGGRLTLSVPEDFAGGGSGQHTASAADVPAAVGDHVSLVLPWQPPGMTAGASGEHLEVNYIEHTGVLEIRHVEDNGGTTVHLCRRA</sequence>
<proteinExistence type="predicted"/>
<protein>
    <recommendedName>
        <fullName evidence="5">Lipocalin-like domain-containing protein</fullName>
    </recommendedName>
</protein>
<evidence type="ECO:0000313" key="2">
    <source>
        <dbReference type="EMBL" id="MBP2052718.1"/>
    </source>
</evidence>
<organism evidence="1 3">
    <name type="scientific">Streptomyces griseochromogenes</name>
    <dbReference type="NCBI Taxonomy" id="68214"/>
    <lineage>
        <taxon>Bacteria</taxon>
        <taxon>Bacillati</taxon>
        <taxon>Actinomycetota</taxon>
        <taxon>Actinomycetes</taxon>
        <taxon>Kitasatosporales</taxon>
        <taxon>Streptomycetaceae</taxon>
        <taxon>Streptomyces</taxon>
    </lineage>
</organism>
<accession>A0A1B1BA06</accession>
<gene>
    <name evidence="1" type="ORF">AVL59_44085</name>
    <name evidence="2" type="ORF">J2Z21_005705</name>
</gene>
<dbReference type="STRING" id="68214.AVL59_44085"/>
<evidence type="ECO:0000313" key="4">
    <source>
        <dbReference type="Proteomes" id="UP001519309"/>
    </source>
</evidence>
<evidence type="ECO:0008006" key="5">
    <source>
        <dbReference type="Google" id="ProtNLM"/>
    </source>
</evidence>
<dbReference type="RefSeq" id="WP_067315627.1">
    <property type="nucleotide sequence ID" value="NZ_CP016279.1"/>
</dbReference>